<feature type="coiled-coil region" evidence="1">
    <location>
        <begin position="83"/>
        <end position="110"/>
    </location>
</feature>
<organism evidence="3">
    <name type="scientific">marine sediment metagenome</name>
    <dbReference type="NCBI Taxonomy" id="412755"/>
    <lineage>
        <taxon>unclassified sequences</taxon>
        <taxon>metagenomes</taxon>
        <taxon>ecological metagenomes</taxon>
    </lineage>
</organism>
<accession>A0A0F9IWI3</accession>
<proteinExistence type="predicted"/>
<keyword evidence="1" id="KW-0175">Coiled coil</keyword>
<sequence length="153" mass="16593">MSNRKMGERRIGAATLPISRYDFFCRIHSLRYEDSGKAAGDANAGDAGQQNTGAGSTAGGQQAANPAAGDNQDAQVEAFKAKALDETTKRQAAEEQVTNMQQQMSILTANQPQGQQTQQPQNIVTQIIQQASLAFLPLYIRLLVTAYRLQGFF</sequence>
<feature type="compositionally biased region" description="Low complexity" evidence="2">
    <location>
        <begin position="38"/>
        <end position="72"/>
    </location>
</feature>
<reference evidence="3" key="1">
    <citation type="journal article" date="2015" name="Nature">
        <title>Complex archaea that bridge the gap between prokaryotes and eukaryotes.</title>
        <authorList>
            <person name="Spang A."/>
            <person name="Saw J.H."/>
            <person name="Jorgensen S.L."/>
            <person name="Zaremba-Niedzwiedzka K."/>
            <person name="Martijn J."/>
            <person name="Lind A.E."/>
            <person name="van Eijk R."/>
            <person name="Schleper C."/>
            <person name="Guy L."/>
            <person name="Ettema T.J."/>
        </authorList>
    </citation>
    <scope>NUCLEOTIDE SEQUENCE</scope>
</reference>
<dbReference type="EMBL" id="LAZR01019728">
    <property type="protein sequence ID" value="KKL91442.1"/>
    <property type="molecule type" value="Genomic_DNA"/>
</dbReference>
<evidence type="ECO:0000313" key="3">
    <source>
        <dbReference type="EMBL" id="KKL91442.1"/>
    </source>
</evidence>
<gene>
    <name evidence="3" type="ORF">LCGC14_1894630</name>
</gene>
<comment type="caution">
    <text evidence="3">The sequence shown here is derived from an EMBL/GenBank/DDBJ whole genome shotgun (WGS) entry which is preliminary data.</text>
</comment>
<evidence type="ECO:0000256" key="1">
    <source>
        <dbReference type="SAM" id="Coils"/>
    </source>
</evidence>
<feature type="region of interest" description="Disordered" evidence="2">
    <location>
        <begin position="36"/>
        <end position="72"/>
    </location>
</feature>
<dbReference type="AlphaFoldDB" id="A0A0F9IWI3"/>
<evidence type="ECO:0000256" key="2">
    <source>
        <dbReference type="SAM" id="MobiDB-lite"/>
    </source>
</evidence>
<protein>
    <submittedName>
        <fullName evidence="3">Uncharacterized protein</fullName>
    </submittedName>
</protein>
<name>A0A0F9IWI3_9ZZZZ</name>